<dbReference type="InterPro" id="IPR050768">
    <property type="entry name" value="UPF0353/GerABKA_families"/>
</dbReference>
<dbReference type="SMART" id="SM00327">
    <property type="entry name" value="VWA"/>
    <property type="match status" value="1"/>
</dbReference>
<feature type="transmembrane region" description="Helical" evidence="3">
    <location>
        <begin position="69"/>
        <end position="90"/>
    </location>
</feature>
<evidence type="ECO:0000256" key="2">
    <source>
        <dbReference type="SAM" id="MobiDB-lite"/>
    </source>
</evidence>
<name>A0ABP9DZN2_9GAMM</name>
<feature type="domain" description="VWFA" evidence="4">
    <location>
        <begin position="101"/>
        <end position="289"/>
    </location>
</feature>
<accession>A0ABP9DZN2</accession>
<feature type="repeat" description="TPR" evidence="1">
    <location>
        <begin position="391"/>
        <end position="424"/>
    </location>
</feature>
<reference evidence="6" key="1">
    <citation type="journal article" date="2019" name="Int. J. Syst. Evol. Microbiol.">
        <title>The Global Catalogue of Microorganisms (GCM) 10K type strain sequencing project: providing services to taxonomists for standard genome sequencing and annotation.</title>
        <authorList>
            <consortium name="The Broad Institute Genomics Platform"/>
            <consortium name="The Broad Institute Genome Sequencing Center for Infectious Disease"/>
            <person name="Wu L."/>
            <person name="Ma J."/>
        </authorList>
    </citation>
    <scope>NUCLEOTIDE SEQUENCE [LARGE SCALE GENOMIC DNA]</scope>
    <source>
        <strain evidence="6">JCM 18392</strain>
    </source>
</reference>
<dbReference type="EMBL" id="BAABJY010000001">
    <property type="protein sequence ID" value="GAA4859949.1"/>
    <property type="molecule type" value="Genomic_DNA"/>
</dbReference>
<feature type="compositionally biased region" description="Basic and acidic residues" evidence="2">
    <location>
        <begin position="539"/>
        <end position="572"/>
    </location>
</feature>
<dbReference type="SUPFAM" id="SSF48452">
    <property type="entry name" value="TPR-like"/>
    <property type="match status" value="1"/>
</dbReference>
<protein>
    <submittedName>
        <fullName evidence="5">VWA domain-containing protein</fullName>
    </submittedName>
</protein>
<feature type="region of interest" description="Disordered" evidence="2">
    <location>
        <begin position="435"/>
        <end position="604"/>
    </location>
</feature>
<dbReference type="PROSITE" id="PS50293">
    <property type="entry name" value="TPR_REGION"/>
    <property type="match status" value="1"/>
</dbReference>
<dbReference type="Gene3D" id="3.40.50.410">
    <property type="entry name" value="von Willebrand factor, type A domain"/>
    <property type="match status" value="1"/>
</dbReference>
<evidence type="ECO:0000256" key="1">
    <source>
        <dbReference type="PROSITE-ProRule" id="PRU00339"/>
    </source>
</evidence>
<dbReference type="InterPro" id="IPR019734">
    <property type="entry name" value="TPR_rpt"/>
</dbReference>
<keyword evidence="1" id="KW-0802">TPR repeat</keyword>
<dbReference type="PROSITE" id="PS50005">
    <property type="entry name" value="TPR"/>
    <property type="match status" value="1"/>
</dbReference>
<feature type="compositionally biased region" description="Basic and acidic residues" evidence="2">
    <location>
        <begin position="512"/>
        <end position="529"/>
    </location>
</feature>
<feature type="compositionally biased region" description="Basic and acidic residues" evidence="2">
    <location>
        <begin position="483"/>
        <end position="502"/>
    </location>
</feature>
<dbReference type="InterPro" id="IPR036465">
    <property type="entry name" value="vWFA_dom_sf"/>
</dbReference>
<organism evidence="5 6">
    <name type="scientific">Luteimonas vadosa</name>
    <dbReference type="NCBI Taxonomy" id="1165507"/>
    <lineage>
        <taxon>Bacteria</taxon>
        <taxon>Pseudomonadati</taxon>
        <taxon>Pseudomonadota</taxon>
        <taxon>Gammaproteobacteria</taxon>
        <taxon>Lysobacterales</taxon>
        <taxon>Lysobacteraceae</taxon>
        <taxon>Luteimonas</taxon>
    </lineage>
</organism>
<keyword evidence="6" id="KW-1185">Reference proteome</keyword>
<dbReference type="PANTHER" id="PTHR22550:SF14">
    <property type="entry name" value="VWFA DOMAIN-CONTAINING PROTEIN"/>
    <property type="match status" value="1"/>
</dbReference>
<evidence type="ECO:0000313" key="6">
    <source>
        <dbReference type="Proteomes" id="UP001501323"/>
    </source>
</evidence>
<dbReference type="InterPro" id="IPR011990">
    <property type="entry name" value="TPR-like_helical_dom_sf"/>
</dbReference>
<evidence type="ECO:0000313" key="5">
    <source>
        <dbReference type="EMBL" id="GAA4859949.1"/>
    </source>
</evidence>
<evidence type="ECO:0000256" key="3">
    <source>
        <dbReference type="SAM" id="Phobius"/>
    </source>
</evidence>
<feature type="compositionally biased region" description="Basic and acidic residues" evidence="2">
    <location>
        <begin position="582"/>
        <end position="596"/>
    </location>
</feature>
<keyword evidence="3" id="KW-0472">Membrane</keyword>
<keyword evidence="3" id="KW-1133">Transmembrane helix</keyword>
<evidence type="ECO:0000259" key="4">
    <source>
        <dbReference type="SMART" id="SM00327"/>
    </source>
</evidence>
<gene>
    <name evidence="5" type="ORF">GCM10023332_09880</name>
</gene>
<keyword evidence="3" id="KW-0812">Transmembrane</keyword>
<dbReference type="SUPFAM" id="SSF53300">
    <property type="entry name" value="vWA-like"/>
    <property type="match status" value="1"/>
</dbReference>
<comment type="caution">
    <text evidence="5">The sequence shown here is derived from an EMBL/GenBank/DDBJ whole genome shotgun (WGS) entry which is preliminary data.</text>
</comment>
<sequence length="604" mass="64639">MAAGAARMTLDAIPLSFLRPLWLFALLALPLVAGWWWRRRGRDEAWRAAVDAHLLPHLLDARGGARGQAGFWIGLLAFALAIVALAGPSWRSEPQPLQQGEAPLVIALDLSSATLAADLPPSRLLQARAKIATLLRQRTGGQVGLVAFADDAFTVAPLTSDAANVALFLDALAPDVMPVDGERADRAIAWSVELLRRAGFDRGDILLMTDDADARAQAAASRALAAGFRVSALGLGRTKGAAYRRADGGIAHARLDAGSLRALATAGGGRYGDWTADDGDLETVGLLAAQPAGAAVARGPVVMVPQDGGYWLLPPLMLLALFAFRRGGALAAVMLCLLLPWQPAHAQATEDGGWWRRPDQAAHARKAQAEAAYREGEFGEAARLWSRFRDADSAYNRGNALAKAGRYEHAIKAYDQALRQDPGMADAIANKQAVEAAMKRKPPPSPRDNSRGDQQQRPDQGQPQPNAGDPGGQGETGDDEASGEPRPEPQGDPKPDAGERDPATPPEPPPGDPDRQREADAAQRERMQRALEQGDAPADDGRQVEGEPDRAESAADRERAQANEAWLRRVPDDPGGLLRAKFRLEHERRQQSRGDAFDTPVPPT</sequence>
<dbReference type="Pfam" id="PF13519">
    <property type="entry name" value="VWA_2"/>
    <property type="match status" value="1"/>
</dbReference>
<dbReference type="InterPro" id="IPR002035">
    <property type="entry name" value="VWF_A"/>
</dbReference>
<dbReference type="Gene3D" id="1.25.40.10">
    <property type="entry name" value="Tetratricopeptide repeat domain"/>
    <property type="match status" value="1"/>
</dbReference>
<dbReference type="PANTHER" id="PTHR22550">
    <property type="entry name" value="SPORE GERMINATION PROTEIN"/>
    <property type="match status" value="1"/>
</dbReference>
<proteinExistence type="predicted"/>
<dbReference type="Pfam" id="PF00515">
    <property type="entry name" value="TPR_1"/>
    <property type="match status" value="1"/>
</dbReference>
<dbReference type="Proteomes" id="UP001501323">
    <property type="component" value="Unassembled WGS sequence"/>
</dbReference>
<dbReference type="SMART" id="SM00028">
    <property type="entry name" value="TPR"/>
    <property type="match status" value="1"/>
</dbReference>
<feature type="transmembrane region" description="Helical" evidence="3">
    <location>
        <begin position="20"/>
        <end position="37"/>
    </location>
</feature>